<feature type="non-terminal residue" evidence="2">
    <location>
        <position position="1"/>
    </location>
</feature>
<dbReference type="InterPro" id="IPR036116">
    <property type="entry name" value="FN3_sf"/>
</dbReference>
<dbReference type="AlphaFoldDB" id="X1VT98"/>
<accession>X1VT98</accession>
<name>X1VT98_9ZZZZ</name>
<dbReference type="EMBL" id="BARW01036003">
    <property type="protein sequence ID" value="GAJ24147.1"/>
    <property type="molecule type" value="Genomic_DNA"/>
</dbReference>
<feature type="non-terminal residue" evidence="2">
    <location>
        <position position="218"/>
    </location>
</feature>
<sequence>DCIIDSVAVAKGNTLYCSKVEIRVTYTPPPDPPTNVQATDGEHTDKVVITWTKSAGATEYQVYRDDTPLGWLGDVDTYDDTGADAPTITPGATAASDGTSPDYVSLSLSGQSANNGTTHTYKVRAKSAAGESEDSGTDTGHRGIGALTYQWQRSAADSDTNYSNISGATTESYDDIGAPFDGSGRYYRCVENATGASQQISAVDRGYRAWEPPDIDVG</sequence>
<feature type="domain" description="Fibronectin type-III" evidence="1">
    <location>
        <begin position="30"/>
        <end position="132"/>
    </location>
</feature>
<dbReference type="Gene3D" id="2.60.40.10">
    <property type="entry name" value="Immunoglobulins"/>
    <property type="match status" value="1"/>
</dbReference>
<reference evidence="2" key="1">
    <citation type="journal article" date="2014" name="Front. Microbiol.">
        <title>High frequency of phylogenetically diverse reductive dehalogenase-homologous genes in deep subseafloor sedimentary metagenomes.</title>
        <authorList>
            <person name="Kawai M."/>
            <person name="Futagami T."/>
            <person name="Toyoda A."/>
            <person name="Takaki Y."/>
            <person name="Nishi S."/>
            <person name="Hori S."/>
            <person name="Arai W."/>
            <person name="Tsubouchi T."/>
            <person name="Morono Y."/>
            <person name="Uchiyama I."/>
            <person name="Ito T."/>
            <person name="Fujiyama A."/>
            <person name="Inagaki F."/>
            <person name="Takami H."/>
        </authorList>
    </citation>
    <scope>NUCLEOTIDE SEQUENCE</scope>
    <source>
        <strain evidence="2">Expedition CK06-06</strain>
    </source>
</reference>
<protein>
    <recommendedName>
        <fullName evidence="1">Fibronectin type-III domain-containing protein</fullName>
    </recommendedName>
</protein>
<evidence type="ECO:0000313" key="2">
    <source>
        <dbReference type="EMBL" id="GAJ24147.1"/>
    </source>
</evidence>
<gene>
    <name evidence="2" type="ORF">S12H4_56019</name>
</gene>
<dbReference type="InterPro" id="IPR013783">
    <property type="entry name" value="Ig-like_fold"/>
</dbReference>
<dbReference type="SMART" id="SM00060">
    <property type="entry name" value="FN3"/>
    <property type="match status" value="1"/>
</dbReference>
<evidence type="ECO:0000259" key="1">
    <source>
        <dbReference type="SMART" id="SM00060"/>
    </source>
</evidence>
<dbReference type="Gene3D" id="2.60.40.2700">
    <property type="match status" value="1"/>
</dbReference>
<dbReference type="SUPFAM" id="SSF49265">
    <property type="entry name" value="Fibronectin type III"/>
    <property type="match status" value="1"/>
</dbReference>
<proteinExistence type="predicted"/>
<dbReference type="InterPro" id="IPR003961">
    <property type="entry name" value="FN3_dom"/>
</dbReference>
<organism evidence="2">
    <name type="scientific">marine sediment metagenome</name>
    <dbReference type="NCBI Taxonomy" id="412755"/>
    <lineage>
        <taxon>unclassified sequences</taxon>
        <taxon>metagenomes</taxon>
        <taxon>ecological metagenomes</taxon>
    </lineage>
</organism>
<comment type="caution">
    <text evidence="2">The sequence shown here is derived from an EMBL/GenBank/DDBJ whole genome shotgun (WGS) entry which is preliminary data.</text>
</comment>